<name>A0A3S4V5E5_9ACTO</name>
<keyword evidence="3" id="KW-1185">Reference proteome</keyword>
<accession>A0A3S4V5E5</accession>
<dbReference type="AlphaFoldDB" id="A0A3S4V5E5"/>
<dbReference type="KEGG" id="ahw:NCTC11636_01828"/>
<dbReference type="Proteomes" id="UP000266895">
    <property type="component" value="Chromosome"/>
</dbReference>
<evidence type="ECO:0000313" key="2">
    <source>
        <dbReference type="EMBL" id="VEG29000.1"/>
    </source>
</evidence>
<organism evidence="2 3">
    <name type="scientific">Actinomyces howellii</name>
    <dbReference type="NCBI Taxonomy" id="52771"/>
    <lineage>
        <taxon>Bacteria</taxon>
        <taxon>Bacillati</taxon>
        <taxon>Actinomycetota</taxon>
        <taxon>Actinomycetes</taxon>
        <taxon>Actinomycetales</taxon>
        <taxon>Actinomycetaceae</taxon>
        <taxon>Actinomyces</taxon>
    </lineage>
</organism>
<gene>
    <name evidence="2" type="ORF">NCTC11636_01828</name>
</gene>
<proteinExistence type="predicted"/>
<reference evidence="2 3" key="1">
    <citation type="submission" date="2018-12" db="EMBL/GenBank/DDBJ databases">
        <authorList>
            <consortium name="Pathogen Informatics"/>
        </authorList>
    </citation>
    <scope>NUCLEOTIDE SEQUENCE [LARGE SCALE GENOMIC DNA]</scope>
    <source>
        <strain evidence="2 3">NCTC11636</strain>
    </source>
</reference>
<evidence type="ECO:0000313" key="3">
    <source>
        <dbReference type="Proteomes" id="UP000266895"/>
    </source>
</evidence>
<sequence length="380" mass="42371">MTYLICGLMTLRQHILARLGRWYSARSRVRAGCGWMTVRLILRGVIPPGTCCRRRWRRQLRRRQSRLRVFRLSWSRRWDRSLAWLAARSGRRRCRHPQECPRLREAAPRGRLRIHEPRCWRADVAVGASGLWYGNRASGGLGVPGRLLLRRHVMARGRALGSRWLTTVVLILCSATLVVGVSGCGAADNGDEPAARAARSPPSDKWICGLFSNDDLTNVLGFHTYDQDSRGSGSGDQFYSTCKAKSNRQPFGFLEITYGYSSDVAQLGLRGKYQFGEVPLVFSDTVEAVSYGSVEGDGWVFVSGNLLYVVRAYADGFRAVACLTFWDSDEPTEEQISGFVVVLEPALAELPRRQARANAEAAEERAREESSAVPTGGETP</sequence>
<dbReference type="EMBL" id="LR134350">
    <property type="protein sequence ID" value="VEG29000.1"/>
    <property type="molecule type" value="Genomic_DNA"/>
</dbReference>
<evidence type="ECO:0000256" key="1">
    <source>
        <dbReference type="SAM" id="MobiDB-lite"/>
    </source>
</evidence>
<feature type="region of interest" description="Disordered" evidence="1">
    <location>
        <begin position="354"/>
        <end position="380"/>
    </location>
</feature>
<protein>
    <submittedName>
        <fullName evidence="2">Uncharacterized protein</fullName>
    </submittedName>
</protein>